<dbReference type="InterPro" id="IPR029044">
    <property type="entry name" value="Nucleotide-diphossugar_trans"/>
</dbReference>
<dbReference type="EMBL" id="MHMT01000003">
    <property type="protein sequence ID" value="OGZ33197.1"/>
    <property type="molecule type" value="Genomic_DNA"/>
</dbReference>
<dbReference type="AlphaFoldDB" id="A0A1G2F5J1"/>
<dbReference type="STRING" id="1801990.A2V69_01565"/>
<comment type="caution">
    <text evidence="1">The sequence shown here is derived from an EMBL/GenBank/DDBJ whole genome shotgun (WGS) entry which is preliminary data.</text>
</comment>
<dbReference type="InterPro" id="IPR050793">
    <property type="entry name" value="CMP-NeuNAc_synthase"/>
</dbReference>
<dbReference type="SUPFAM" id="SSF53448">
    <property type="entry name" value="Nucleotide-diphospho-sugar transferases"/>
    <property type="match status" value="1"/>
</dbReference>
<reference evidence="1 2" key="1">
    <citation type="journal article" date="2016" name="Nat. Commun.">
        <title>Thousands of microbial genomes shed light on interconnected biogeochemical processes in an aquifer system.</title>
        <authorList>
            <person name="Anantharaman K."/>
            <person name="Brown C.T."/>
            <person name="Hug L.A."/>
            <person name="Sharon I."/>
            <person name="Castelle C.J."/>
            <person name="Probst A.J."/>
            <person name="Thomas B.C."/>
            <person name="Singh A."/>
            <person name="Wilkins M.J."/>
            <person name="Karaoz U."/>
            <person name="Brodie E.L."/>
            <person name="Williams K.H."/>
            <person name="Hubbard S.S."/>
            <person name="Banfield J.F."/>
        </authorList>
    </citation>
    <scope>NUCLEOTIDE SEQUENCE [LARGE SCALE GENOMIC DNA]</scope>
</reference>
<name>A0A1G2F5J1_9BACT</name>
<dbReference type="Pfam" id="PF02348">
    <property type="entry name" value="CTP_transf_3"/>
    <property type="match status" value="1"/>
</dbReference>
<accession>A0A1G2F5J1</accession>
<dbReference type="PANTHER" id="PTHR21485:SF6">
    <property type="entry name" value="N-ACYLNEURAMINATE CYTIDYLYLTRANSFERASE-RELATED"/>
    <property type="match status" value="1"/>
</dbReference>
<evidence type="ECO:0000313" key="1">
    <source>
        <dbReference type="EMBL" id="OGZ33197.1"/>
    </source>
</evidence>
<gene>
    <name evidence="1" type="ORF">A2V69_01565</name>
</gene>
<proteinExistence type="predicted"/>
<dbReference type="InterPro" id="IPR003329">
    <property type="entry name" value="Cytidylyl_trans"/>
</dbReference>
<dbReference type="PANTHER" id="PTHR21485">
    <property type="entry name" value="HAD SUPERFAMILY MEMBERS CMAS AND KDSC"/>
    <property type="match status" value="1"/>
</dbReference>
<sequence>MYKNKKILAIIPARGGSKGIPKKNIRLLTNKPLIAYTIEAALKSKLLDRVIVSTEDKEIKEISKRYKAEVVKRPKKLSGDTTPMQSVLEHIISYLKKHGNYKPNIIVLLQPTSPLRAAHHIDEAINKFLEEKYDSLLSVCPSHAFIWKINRSTAICINYDFKKRTRKQARRQDRKPEYKENGAIYITKYENFIKKHNILNGKIGLYIMPEKNSLEIDTEFDFWLTKQIKKYDK</sequence>
<evidence type="ECO:0008006" key="3">
    <source>
        <dbReference type="Google" id="ProtNLM"/>
    </source>
</evidence>
<dbReference type="Gene3D" id="3.90.550.10">
    <property type="entry name" value="Spore Coat Polysaccharide Biosynthesis Protein SpsA, Chain A"/>
    <property type="match status" value="1"/>
</dbReference>
<organism evidence="1 2">
    <name type="scientific">Candidatus Portnoybacteria bacterium RBG_13_40_8</name>
    <dbReference type="NCBI Taxonomy" id="1801990"/>
    <lineage>
        <taxon>Bacteria</taxon>
        <taxon>Candidatus Portnoyibacteriota</taxon>
    </lineage>
</organism>
<evidence type="ECO:0000313" key="2">
    <source>
        <dbReference type="Proteomes" id="UP000177810"/>
    </source>
</evidence>
<protein>
    <recommendedName>
        <fullName evidence="3">Acylneuraminate cytidylyltransferase</fullName>
    </recommendedName>
</protein>
<dbReference type="GO" id="GO:0008781">
    <property type="term" value="F:N-acylneuraminate cytidylyltransferase activity"/>
    <property type="evidence" value="ECO:0007669"/>
    <property type="project" value="TreeGrafter"/>
</dbReference>
<dbReference type="Proteomes" id="UP000177810">
    <property type="component" value="Unassembled WGS sequence"/>
</dbReference>
<dbReference type="CDD" id="cd02513">
    <property type="entry name" value="CMP-NeuAc_Synthase"/>
    <property type="match status" value="1"/>
</dbReference>